<feature type="compositionally biased region" description="Gly residues" evidence="3">
    <location>
        <begin position="779"/>
        <end position="797"/>
    </location>
</feature>
<feature type="compositionally biased region" description="Gly residues" evidence="3">
    <location>
        <begin position="589"/>
        <end position="615"/>
    </location>
</feature>
<dbReference type="Gene3D" id="2.120.10.80">
    <property type="entry name" value="Kelch-type beta propeller"/>
    <property type="match status" value="2"/>
</dbReference>
<dbReference type="OrthoDB" id="73403at2759"/>
<feature type="region of interest" description="Disordered" evidence="3">
    <location>
        <begin position="589"/>
        <end position="617"/>
    </location>
</feature>
<dbReference type="InParanoid" id="D8LN48"/>
<dbReference type="Gene3D" id="2.60.40.10">
    <property type="entry name" value="Immunoglobulins"/>
    <property type="match status" value="1"/>
</dbReference>
<keyword evidence="1" id="KW-0880">Kelch repeat</keyword>
<feature type="region of interest" description="Disordered" evidence="3">
    <location>
        <begin position="930"/>
        <end position="955"/>
    </location>
</feature>
<feature type="region of interest" description="Disordered" evidence="3">
    <location>
        <begin position="725"/>
        <end position="767"/>
    </location>
</feature>
<feature type="region of interest" description="Disordered" evidence="3">
    <location>
        <begin position="1358"/>
        <end position="1382"/>
    </location>
</feature>
<dbReference type="InterPro" id="IPR036116">
    <property type="entry name" value="FN3_sf"/>
</dbReference>
<keyword evidence="2" id="KW-0677">Repeat</keyword>
<dbReference type="PANTHER" id="PTHR46093:SF18">
    <property type="entry name" value="FIBRONECTIN TYPE-III DOMAIN-CONTAINING PROTEIN"/>
    <property type="match status" value="1"/>
</dbReference>
<organism evidence="5 6">
    <name type="scientific">Ectocarpus siliculosus</name>
    <name type="common">Brown alga</name>
    <name type="synonym">Conferva siliculosa</name>
    <dbReference type="NCBI Taxonomy" id="2880"/>
    <lineage>
        <taxon>Eukaryota</taxon>
        <taxon>Sar</taxon>
        <taxon>Stramenopiles</taxon>
        <taxon>Ochrophyta</taxon>
        <taxon>PX clade</taxon>
        <taxon>Phaeophyceae</taxon>
        <taxon>Ectocarpales</taxon>
        <taxon>Ectocarpaceae</taxon>
        <taxon>Ectocarpus</taxon>
    </lineage>
</organism>
<name>D8LN48_ECTSI</name>
<evidence type="ECO:0000313" key="6">
    <source>
        <dbReference type="Proteomes" id="UP000002630"/>
    </source>
</evidence>
<evidence type="ECO:0000256" key="1">
    <source>
        <dbReference type="ARBA" id="ARBA00022441"/>
    </source>
</evidence>
<dbReference type="EMBL" id="FN649728">
    <property type="protein sequence ID" value="CBN74811.1"/>
    <property type="molecule type" value="Genomic_DNA"/>
</dbReference>
<evidence type="ECO:0000256" key="2">
    <source>
        <dbReference type="ARBA" id="ARBA00022737"/>
    </source>
</evidence>
<keyword evidence="6" id="KW-1185">Reference proteome</keyword>
<dbReference type="InterPro" id="IPR015915">
    <property type="entry name" value="Kelch-typ_b-propeller"/>
</dbReference>
<dbReference type="eggNOG" id="ENOG502S2K7">
    <property type="taxonomic scope" value="Eukaryota"/>
</dbReference>
<proteinExistence type="predicted"/>
<feature type="compositionally biased region" description="Polar residues" evidence="3">
    <location>
        <begin position="730"/>
        <end position="739"/>
    </location>
</feature>
<evidence type="ECO:0000313" key="5">
    <source>
        <dbReference type="EMBL" id="CBN74811.1"/>
    </source>
</evidence>
<accession>D8LN48</accession>
<dbReference type="InterPro" id="IPR013783">
    <property type="entry name" value="Ig-like_fold"/>
</dbReference>
<dbReference type="SUPFAM" id="SSF117281">
    <property type="entry name" value="Kelch motif"/>
    <property type="match status" value="2"/>
</dbReference>
<dbReference type="SMART" id="SM00060">
    <property type="entry name" value="FN3"/>
    <property type="match status" value="2"/>
</dbReference>
<reference evidence="5 6" key="1">
    <citation type="journal article" date="2010" name="Nature">
        <title>The Ectocarpus genome and the independent evolution of multicellularity in brown algae.</title>
        <authorList>
            <person name="Cock J.M."/>
            <person name="Sterck L."/>
            <person name="Rouze P."/>
            <person name="Scornet D."/>
            <person name="Allen A.E."/>
            <person name="Amoutzias G."/>
            <person name="Anthouard V."/>
            <person name="Artiguenave F."/>
            <person name="Aury J.M."/>
            <person name="Badger J.H."/>
            <person name="Beszteri B."/>
            <person name="Billiau K."/>
            <person name="Bonnet E."/>
            <person name="Bothwell J.H."/>
            <person name="Bowler C."/>
            <person name="Boyen C."/>
            <person name="Brownlee C."/>
            <person name="Carrano C.J."/>
            <person name="Charrier B."/>
            <person name="Cho G.Y."/>
            <person name="Coelho S.M."/>
            <person name="Collen J."/>
            <person name="Corre E."/>
            <person name="Da Silva C."/>
            <person name="Delage L."/>
            <person name="Delaroque N."/>
            <person name="Dittami S.M."/>
            <person name="Doulbeau S."/>
            <person name="Elias M."/>
            <person name="Farnham G."/>
            <person name="Gachon C.M."/>
            <person name="Gschloessl B."/>
            <person name="Heesch S."/>
            <person name="Jabbari K."/>
            <person name="Jubin C."/>
            <person name="Kawai H."/>
            <person name="Kimura K."/>
            <person name="Kloareg B."/>
            <person name="Kupper F.C."/>
            <person name="Lang D."/>
            <person name="Le Bail A."/>
            <person name="Leblanc C."/>
            <person name="Lerouge P."/>
            <person name="Lohr M."/>
            <person name="Lopez P.J."/>
            <person name="Martens C."/>
            <person name="Maumus F."/>
            <person name="Michel G."/>
            <person name="Miranda-Saavedra D."/>
            <person name="Morales J."/>
            <person name="Moreau H."/>
            <person name="Motomura T."/>
            <person name="Nagasato C."/>
            <person name="Napoli C.A."/>
            <person name="Nelson D.R."/>
            <person name="Nyvall-Collen P."/>
            <person name="Peters A.F."/>
            <person name="Pommier C."/>
            <person name="Potin P."/>
            <person name="Poulain J."/>
            <person name="Quesneville H."/>
            <person name="Read B."/>
            <person name="Rensing S.A."/>
            <person name="Ritter A."/>
            <person name="Rousvoal S."/>
            <person name="Samanta M."/>
            <person name="Samson G."/>
            <person name="Schroeder D.C."/>
            <person name="Segurens B."/>
            <person name="Strittmatter M."/>
            <person name="Tonon T."/>
            <person name="Tregear J.W."/>
            <person name="Valentin K."/>
            <person name="von Dassow P."/>
            <person name="Yamagishi T."/>
            <person name="Van de Peer Y."/>
            <person name="Wincker P."/>
        </authorList>
    </citation>
    <scope>NUCLEOTIDE SEQUENCE [LARGE SCALE GENOMIC DNA]</scope>
    <source>
        <strain evidence="6">Ec32 / CCAP1310/4</strain>
    </source>
</reference>
<dbReference type="EMBL" id="FN648630">
    <property type="protein sequence ID" value="CBN74811.1"/>
    <property type="molecule type" value="Genomic_DNA"/>
</dbReference>
<feature type="region of interest" description="Disordered" evidence="3">
    <location>
        <begin position="779"/>
        <end position="803"/>
    </location>
</feature>
<feature type="compositionally biased region" description="Polar residues" evidence="3">
    <location>
        <begin position="14"/>
        <end position="35"/>
    </location>
</feature>
<feature type="domain" description="Fibronectin type-III" evidence="4">
    <location>
        <begin position="378"/>
        <end position="468"/>
    </location>
</feature>
<evidence type="ECO:0000256" key="3">
    <source>
        <dbReference type="SAM" id="MobiDB-lite"/>
    </source>
</evidence>
<feature type="region of interest" description="Disordered" evidence="3">
    <location>
        <begin position="10"/>
        <end position="35"/>
    </location>
</feature>
<dbReference type="InterPro" id="IPR003961">
    <property type="entry name" value="FN3_dom"/>
</dbReference>
<dbReference type="Proteomes" id="UP000002630">
    <property type="component" value="Linkage Group LG03"/>
</dbReference>
<dbReference type="CDD" id="cd00063">
    <property type="entry name" value="FN3"/>
    <property type="match status" value="1"/>
</dbReference>
<protein>
    <recommendedName>
        <fullName evidence="4">Fibronectin type-III domain-containing protein</fullName>
    </recommendedName>
</protein>
<dbReference type="PANTHER" id="PTHR46093">
    <property type="entry name" value="ACYL-COA-BINDING DOMAIN-CONTAINING PROTEIN 5"/>
    <property type="match status" value="1"/>
</dbReference>
<dbReference type="PROSITE" id="PS50853">
    <property type="entry name" value="FN3"/>
    <property type="match status" value="1"/>
</dbReference>
<sequence length="1382" mass="142562">MMPGYFTIAPNHGDFQQASPEPQVSAGSPGSTSSLKVSWDTVADRAAPKILGYELQYAVAGRTGGSDDTIASWKSAEGNTHDTWDITIQVDGFDRSIGRKHMVEDGWFTLALSRAYPKPSSLPDLWLDTEPIGWNETWVDMEAKVQKTLRESRHPQYSSWTAAVVRCDETEERGGKHWAGGCRFLEYGGFTWHLRLSPPPGDASATREDFPVVTVTKETITAKWSGDGDQVVSERFGDHSQSGGEDSAHEEDLGRTNLIDPFFCQRGSCERMLEGLAAATPYLVRLRAYNRNGFGPWMSSTTDMSVGTTGGGAAGISTNTVPVTPAPKAPKLSSSTPTSLTVFVDTASTTGAAEIEAYEFEVQRHEDDGYSGDTTRWIPVSTHADDNSDAAVPLTTATELSPSSSYRFRYDGGQVVVMGTGRGSQEEWRATAEGLEAYSQHRFRVRAVNAVGAGEWSAASDWARTKGDPSTTAGVDGFEAEAVDSDIPASVLLSVSGEGQTPGHAKDFDYYHGIGVGGKVSLDGQGGDGGPGAAVIVSRIPGVPLPSRSSFFFTVLGGGGGFLQAEVKVSPGEMLEVLVGGGGGGAPGEAGGAGGFNGGQPGGSGGSGAAGGGGSTSVLRRDGKRLVAAAGGGGGAGNAENCCSEGGAGGGVRGTDGGSPALDQMVVNTGGGGECQNGWCSASEADAVSYEGIENWVTTGGSGGSTVQGGLGGKSDVFDWVDGGGGRQGAVSSPRSGESSMPIVFRGTGSRPATPGRSLTGGIGANGARGGGGGGGGFYGGGGGGSGQQGAGGGGGSSHADTGALALDHRTNEWGSGGEDGVRVVEVGESWVEVEWRAVVGAVAGEQPMFYEIGDRNSISRGPLLNECTPRQRMGMDHPTPLLAGATWARTHGSRTREDWFMGHGSGVYGGRGGRIIESPDRDEAGASLAKIGSHDGGHRRKVGSTALGDTAGGANTDDCMGGDSFSAELWEFNPSTSVWTEVLVNVDGNAPPARDGHTASVVGSKMVVFGGRGNGSDSDAQAGRGSNTALLEDEWAIDLDLSQLITISTNFSTNIREGGQIFIPLVVEQTEAQRAEADVDMCVTDLSVAVEIDHDCIQQLQLTLYGPGPPPGDTSPLGDVSRAEPAVLVLGGGISDCASDVDLFGDGNDGAAGDASYGGCVDGMDVSFEDSAESGVWEGCNNRSPLRGTFKAADRLLVGRFLRMPAEGEWTLGVLDNAVDGSNGTVTRWSLDVEIRPCDWRSALRWINVSGDARPPARARHTAAVVDGGRFVSGGTGSFGALSDLWRRGEASSEWMILAEGPGVPLASTGPYNPHGASIMVSPWGMLSIGGMLPGRGVESATGVWVLDPVSKRWHSVDGDGGVDASSPVGRQDDNPPFLFC</sequence>
<evidence type="ECO:0000259" key="4">
    <source>
        <dbReference type="PROSITE" id="PS50853"/>
    </source>
</evidence>
<gene>
    <name evidence="5" type="ORF">Esi_0043_0068</name>
</gene>
<dbReference type="SUPFAM" id="SSF49265">
    <property type="entry name" value="Fibronectin type III"/>
    <property type="match status" value="1"/>
</dbReference>